<protein>
    <recommendedName>
        <fullName evidence="2">histidine kinase</fullName>
        <ecNumber evidence="2">2.7.13.3</ecNumber>
    </recommendedName>
</protein>
<accession>A0A154MHQ2</accession>
<dbReference type="PANTHER" id="PTHR24421:SF10">
    <property type="entry name" value="NITRATE_NITRITE SENSOR PROTEIN NARQ"/>
    <property type="match status" value="1"/>
</dbReference>
<evidence type="ECO:0000256" key="1">
    <source>
        <dbReference type="ARBA" id="ARBA00000085"/>
    </source>
</evidence>
<dbReference type="EC" id="2.7.13.3" evidence="2"/>
<evidence type="ECO:0000256" key="2">
    <source>
        <dbReference type="ARBA" id="ARBA00012438"/>
    </source>
</evidence>
<evidence type="ECO:0000259" key="10">
    <source>
        <dbReference type="Pfam" id="PF02518"/>
    </source>
</evidence>
<evidence type="ECO:0000256" key="6">
    <source>
        <dbReference type="ARBA" id="ARBA00022777"/>
    </source>
</evidence>
<dbReference type="GO" id="GO:0046983">
    <property type="term" value="F:protein dimerization activity"/>
    <property type="evidence" value="ECO:0007669"/>
    <property type="project" value="InterPro"/>
</dbReference>
<dbReference type="GO" id="GO:0005524">
    <property type="term" value="F:ATP binding"/>
    <property type="evidence" value="ECO:0007669"/>
    <property type="project" value="UniProtKB-KW"/>
</dbReference>
<comment type="catalytic activity">
    <reaction evidence="1">
        <text>ATP + protein L-histidine = ADP + protein N-phospho-L-histidine.</text>
        <dbReference type="EC" id="2.7.13.3"/>
    </reaction>
</comment>
<evidence type="ECO:0000256" key="3">
    <source>
        <dbReference type="ARBA" id="ARBA00022553"/>
    </source>
</evidence>
<evidence type="ECO:0000313" key="15">
    <source>
        <dbReference type="Proteomes" id="UP000186883"/>
    </source>
</evidence>
<keyword evidence="9" id="KW-0812">Transmembrane</keyword>
<dbReference type="EMBL" id="LQCI01000026">
    <property type="protein sequence ID" value="KZB83029.1"/>
    <property type="molecule type" value="Genomic_DNA"/>
</dbReference>
<dbReference type="CDD" id="cd16917">
    <property type="entry name" value="HATPase_UhpB-NarQ-NarX-like"/>
    <property type="match status" value="1"/>
</dbReference>
<dbReference type="AlphaFoldDB" id="A0A154MHQ2"/>
<dbReference type="InterPro" id="IPR050482">
    <property type="entry name" value="Sensor_HK_TwoCompSys"/>
</dbReference>
<proteinExistence type="predicted"/>
<dbReference type="Pfam" id="PF02518">
    <property type="entry name" value="HATPase_c"/>
    <property type="match status" value="1"/>
</dbReference>
<evidence type="ECO:0000256" key="8">
    <source>
        <dbReference type="ARBA" id="ARBA00023012"/>
    </source>
</evidence>
<feature type="domain" description="Signal transduction histidine kinase subgroup 3 dimerisation and phosphoacceptor" evidence="11">
    <location>
        <begin position="194"/>
        <end position="257"/>
    </location>
</feature>
<feature type="transmembrane region" description="Helical" evidence="9">
    <location>
        <begin position="156"/>
        <end position="175"/>
    </location>
</feature>
<evidence type="ECO:0000313" key="13">
    <source>
        <dbReference type="EMBL" id="OKA03427.1"/>
    </source>
</evidence>
<keyword evidence="8" id="KW-0902">Two-component regulatory system</keyword>
<gene>
    <name evidence="13" type="ORF">ATP06_0236215</name>
    <name evidence="12" type="ORF">AVL48_36855</name>
</gene>
<comment type="caution">
    <text evidence="12">The sequence shown here is derived from an EMBL/GenBank/DDBJ whole genome shotgun (WGS) entry which is preliminary data.</text>
</comment>
<dbReference type="InterPro" id="IPR011712">
    <property type="entry name" value="Sig_transdc_His_kin_sub3_dim/P"/>
</dbReference>
<feature type="domain" description="Histidine kinase/HSP90-like ATPase" evidence="10">
    <location>
        <begin position="304"/>
        <end position="393"/>
    </location>
</feature>
<keyword evidence="5" id="KW-0547">Nucleotide-binding</keyword>
<organism evidence="12 14">
    <name type="scientific">Amycolatopsis regifaucium</name>
    <dbReference type="NCBI Taxonomy" id="546365"/>
    <lineage>
        <taxon>Bacteria</taxon>
        <taxon>Bacillati</taxon>
        <taxon>Actinomycetota</taxon>
        <taxon>Actinomycetes</taxon>
        <taxon>Pseudonocardiales</taxon>
        <taxon>Pseudonocardiaceae</taxon>
        <taxon>Amycolatopsis</taxon>
    </lineage>
</organism>
<dbReference type="EMBL" id="LOBU02000032">
    <property type="protein sequence ID" value="OKA03427.1"/>
    <property type="molecule type" value="Genomic_DNA"/>
</dbReference>
<reference evidence="12 14" key="1">
    <citation type="submission" date="2015-12" db="EMBL/GenBank/DDBJ databases">
        <title>Amycolatopsis regifaucium genome sequencing and assembly.</title>
        <authorList>
            <person name="Mayilraj S."/>
        </authorList>
    </citation>
    <scope>NUCLEOTIDE SEQUENCE [LARGE SCALE GENOMIC DNA]</scope>
    <source>
        <strain evidence="12 14">GY080</strain>
    </source>
</reference>
<dbReference type="Pfam" id="PF07730">
    <property type="entry name" value="HisKA_3"/>
    <property type="match status" value="1"/>
</dbReference>
<keyword evidence="9" id="KW-0472">Membrane</keyword>
<evidence type="ECO:0000256" key="5">
    <source>
        <dbReference type="ARBA" id="ARBA00022741"/>
    </source>
</evidence>
<evidence type="ECO:0000256" key="9">
    <source>
        <dbReference type="SAM" id="Phobius"/>
    </source>
</evidence>
<feature type="transmembrane region" description="Helical" evidence="9">
    <location>
        <begin position="58"/>
        <end position="76"/>
    </location>
</feature>
<evidence type="ECO:0000256" key="4">
    <source>
        <dbReference type="ARBA" id="ARBA00022679"/>
    </source>
</evidence>
<dbReference type="InterPro" id="IPR036890">
    <property type="entry name" value="HATPase_C_sf"/>
</dbReference>
<evidence type="ECO:0000313" key="12">
    <source>
        <dbReference type="EMBL" id="KZB83029.1"/>
    </source>
</evidence>
<feature type="transmembrane region" description="Helical" evidence="9">
    <location>
        <begin position="83"/>
        <end position="99"/>
    </location>
</feature>
<dbReference type="InterPro" id="IPR003594">
    <property type="entry name" value="HATPase_dom"/>
</dbReference>
<dbReference type="SUPFAM" id="SSF55874">
    <property type="entry name" value="ATPase domain of HSP90 chaperone/DNA topoisomerase II/histidine kinase"/>
    <property type="match status" value="1"/>
</dbReference>
<evidence type="ECO:0000259" key="11">
    <source>
        <dbReference type="Pfam" id="PF07730"/>
    </source>
</evidence>
<feature type="transmembrane region" description="Helical" evidence="9">
    <location>
        <begin position="127"/>
        <end position="144"/>
    </location>
</feature>
<keyword evidence="6 12" id="KW-0418">Kinase</keyword>
<dbReference type="PANTHER" id="PTHR24421">
    <property type="entry name" value="NITRATE/NITRITE SENSOR PROTEIN NARX-RELATED"/>
    <property type="match status" value="1"/>
</dbReference>
<keyword evidence="7" id="KW-0067">ATP-binding</keyword>
<keyword evidence="4" id="KW-0808">Transferase</keyword>
<evidence type="ECO:0000256" key="7">
    <source>
        <dbReference type="ARBA" id="ARBA00022840"/>
    </source>
</evidence>
<dbReference type="OrthoDB" id="227596at2"/>
<name>A0A154MHQ2_9PSEU</name>
<sequence>MPGSAATRLKTALNRWRDLPLSIKDGVLAGVVTLLAFAPTVAHIGPEIGDLPRREPGGADAVIGAALTLAMCLPLAVRSRMPAVCLSVIGSAFAIGQVLSYPDTFGKVGILLALYAAGAHLARFRGGLAAVLTAGYAALMVALHNLGSPQRFPDFLAFYVVLVVIWLAGTGVRRWRAEEAERRRLTAEVAAAAERARIARDLHDVVTHHVTAMVVQADAAQFLVDSAPERTGAGLRAISDTGRRALTELRALLGILEATGESRTADRTPAMGKVADLVEQARLSGQPVEWTEQGERLPRSVDVELTIYRVVQEALTNALKHATGNPTKVLVRHGEDHIEVEVVTLGPAVGSTATPSGGRGLTGLRERVRMLGGDLISGALPDDGGFRVWAMIPGGST</sequence>
<evidence type="ECO:0000313" key="14">
    <source>
        <dbReference type="Proteomes" id="UP000076321"/>
    </source>
</evidence>
<dbReference type="Gene3D" id="3.30.565.10">
    <property type="entry name" value="Histidine kinase-like ATPase, C-terminal domain"/>
    <property type="match status" value="1"/>
</dbReference>
<dbReference type="GO" id="GO:0016020">
    <property type="term" value="C:membrane"/>
    <property type="evidence" value="ECO:0007669"/>
    <property type="project" value="InterPro"/>
</dbReference>
<dbReference type="Proteomes" id="UP000186883">
    <property type="component" value="Unassembled WGS sequence"/>
</dbReference>
<keyword evidence="15" id="KW-1185">Reference proteome</keyword>
<dbReference type="Gene3D" id="1.20.5.1930">
    <property type="match status" value="1"/>
</dbReference>
<dbReference type="GO" id="GO:0000155">
    <property type="term" value="F:phosphorelay sensor kinase activity"/>
    <property type="evidence" value="ECO:0007669"/>
    <property type="project" value="InterPro"/>
</dbReference>
<dbReference type="Proteomes" id="UP000076321">
    <property type="component" value="Unassembled WGS sequence"/>
</dbReference>
<reference evidence="13 15" key="2">
    <citation type="submission" date="2016-11" db="EMBL/GenBank/DDBJ databases">
        <title>Genome sequencing of Amycolatopsis regifaucium.</title>
        <authorList>
            <person name="Mayilraj S."/>
            <person name="Kaur N."/>
        </authorList>
    </citation>
    <scope>NUCLEOTIDE SEQUENCE [LARGE SCALE GENOMIC DNA]</scope>
    <source>
        <strain evidence="13 15">GY080</strain>
    </source>
</reference>
<keyword evidence="9" id="KW-1133">Transmembrane helix</keyword>
<keyword evidence="3" id="KW-0597">Phosphoprotein</keyword>